<feature type="domain" description="Bromo" evidence="4">
    <location>
        <begin position="530"/>
        <end position="600"/>
    </location>
</feature>
<sequence>MSTRASRRPQQSPSLTSIESLLLAQAAWELGAGPASWPAVAKLLSKHPLLSRPKSFFSPQSCHSMYENLMKEAALDINESNNAPHAAGNLRLAQKHYRARFQDLRELILAEESKFKTILKEIEDIRAGLWDKAGQARTSKETTPEPETSDQKDTSADQPMDDTFGGSDLSGVTESVESSSSPQTKHQDRLGPVDSSTPEIEPSAPTEVPGLDTETVPQALSPTPTADIVEEPVELVAEVEKLEEVVETSNEPITPHDPLLQNAPDSETVKGDQDQEMEDVQKTVEPGPSEIKDRDAERVKQREEEEIKDEESKEEEEEGSQGRDEQLSHEQDEHVNSPKASEHRDIEVVETESEPVHTPVADAAASVDVEPTADEGQSSGAEEPIAPRRRSTRRRKSSAASVPPPAARTRLRNRVRISESEPQNVDSENDVDIENKEDTPAIEDEVSSPFDTGTSRRRDGKRKASFMDAADSPRDKKRLREDSEPAEEEEPEPALHNTRTRVTRNAIRTEEQVALKRFQNVIGMLHSQISQHRNGTIFHNPIKNSEAPDYHEIVKRPMDLKTIKTRFKDGIIANSLEFQRDIYLMFANAMMYNRPGSDVHAMAEDMMLESEGQIIAFRQTEGLVKRGQRP</sequence>
<comment type="caution">
    <text evidence="5">The sequence shown here is derived from an EMBL/GenBank/DDBJ whole genome shotgun (WGS) entry which is preliminary data.</text>
</comment>
<evidence type="ECO:0000256" key="2">
    <source>
        <dbReference type="PROSITE-ProRule" id="PRU00035"/>
    </source>
</evidence>
<evidence type="ECO:0000259" key="4">
    <source>
        <dbReference type="PROSITE" id="PS50014"/>
    </source>
</evidence>
<dbReference type="PANTHER" id="PTHR15398:SF4">
    <property type="entry name" value="BROMODOMAIN-CONTAINING PROTEIN 8 ISOFORM X1"/>
    <property type="match status" value="1"/>
</dbReference>
<dbReference type="Gene3D" id="1.20.920.10">
    <property type="entry name" value="Bromodomain-like"/>
    <property type="match status" value="1"/>
</dbReference>
<dbReference type="InterPro" id="IPR001487">
    <property type="entry name" value="Bromodomain"/>
</dbReference>
<dbReference type="InterPro" id="IPR036427">
    <property type="entry name" value="Bromodomain-like_sf"/>
</dbReference>
<dbReference type="EMBL" id="CACVBS010000028">
    <property type="protein sequence ID" value="CAA7259802.1"/>
    <property type="molecule type" value="Genomic_DNA"/>
</dbReference>
<dbReference type="AlphaFoldDB" id="A0A8S0WKS3"/>
<dbReference type="OrthoDB" id="1742084at2759"/>
<protein>
    <recommendedName>
        <fullName evidence="4">Bromo domain-containing protein</fullName>
    </recommendedName>
</protein>
<feature type="compositionally biased region" description="Polar residues" evidence="3">
    <location>
        <begin position="215"/>
        <end position="224"/>
    </location>
</feature>
<keyword evidence="1 2" id="KW-0103">Bromodomain</keyword>
<accession>A0A8S0WKS3</accession>
<dbReference type="Proteomes" id="UP000467700">
    <property type="component" value="Unassembled WGS sequence"/>
</dbReference>
<feature type="compositionally biased region" description="Basic and acidic residues" evidence="3">
    <location>
        <begin position="290"/>
        <end position="305"/>
    </location>
</feature>
<dbReference type="SUPFAM" id="SSF47370">
    <property type="entry name" value="Bromodomain"/>
    <property type="match status" value="1"/>
</dbReference>
<feature type="compositionally biased region" description="Low complexity" evidence="3">
    <location>
        <begin position="170"/>
        <end position="181"/>
    </location>
</feature>
<feature type="compositionally biased region" description="Basic residues" evidence="3">
    <location>
        <begin position="387"/>
        <end position="397"/>
    </location>
</feature>
<keyword evidence="6" id="KW-1185">Reference proteome</keyword>
<organism evidence="5 6">
    <name type="scientific">Cyclocybe aegerita</name>
    <name type="common">Black poplar mushroom</name>
    <name type="synonym">Agrocybe aegerita</name>
    <dbReference type="NCBI Taxonomy" id="1973307"/>
    <lineage>
        <taxon>Eukaryota</taxon>
        <taxon>Fungi</taxon>
        <taxon>Dikarya</taxon>
        <taxon>Basidiomycota</taxon>
        <taxon>Agaricomycotina</taxon>
        <taxon>Agaricomycetes</taxon>
        <taxon>Agaricomycetidae</taxon>
        <taxon>Agaricales</taxon>
        <taxon>Agaricineae</taxon>
        <taxon>Bolbitiaceae</taxon>
        <taxon>Cyclocybe</taxon>
    </lineage>
</organism>
<evidence type="ECO:0000313" key="6">
    <source>
        <dbReference type="Proteomes" id="UP000467700"/>
    </source>
</evidence>
<evidence type="ECO:0000256" key="3">
    <source>
        <dbReference type="SAM" id="MobiDB-lite"/>
    </source>
</evidence>
<feature type="compositionally biased region" description="Basic and acidic residues" evidence="3">
    <location>
        <begin position="471"/>
        <end position="483"/>
    </location>
</feature>
<proteinExistence type="predicted"/>
<gene>
    <name evidence="5" type="ORF">AAE3_LOCUS2160</name>
</gene>
<name>A0A8S0WKS3_CYCAE</name>
<dbReference type="PRINTS" id="PR00503">
    <property type="entry name" value="BROMODOMAIN"/>
</dbReference>
<dbReference type="PANTHER" id="PTHR15398">
    <property type="entry name" value="BROMODOMAIN-CONTAINING PROTEIN 8"/>
    <property type="match status" value="1"/>
</dbReference>
<dbReference type="GO" id="GO:0035267">
    <property type="term" value="C:NuA4 histone acetyltransferase complex"/>
    <property type="evidence" value="ECO:0007669"/>
    <property type="project" value="TreeGrafter"/>
</dbReference>
<feature type="region of interest" description="Disordered" evidence="3">
    <location>
        <begin position="133"/>
        <end position="501"/>
    </location>
</feature>
<dbReference type="PROSITE" id="PS50014">
    <property type="entry name" value="BROMODOMAIN_2"/>
    <property type="match status" value="1"/>
</dbReference>
<dbReference type="CDD" id="cd04369">
    <property type="entry name" value="Bromodomain"/>
    <property type="match status" value="1"/>
</dbReference>
<dbReference type="SMART" id="SM00297">
    <property type="entry name" value="BROMO"/>
    <property type="match status" value="1"/>
</dbReference>
<feature type="compositionally biased region" description="Acidic residues" evidence="3">
    <location>
        <begin position="306"/>
        <end position="319"/>
    </location>
</feature>
<evidence type="ECO:0000313" key="5">
    <source>
        <dbReference type="EMBL" id="CAA7259802.1"/>
    </source>
</evidence>
<feature type="compositionally biased region" description="Basic and acidic residues" evidence="3">
    <location>
        <begin position="320"/>
        <end position="347"/>
    </location>
</feature>
<dbReference type="Pfam" id="PF00439">
    <property type="entry name" value="Bromodomain"/>
    <property type="match status" value="1"/>
</dbReference>
<evidence type="ECO:0000256" key="1">
    <source>
        <dbReference type="ARBA" id="ARBA00023117"/>
    </source>
</evidence>
<dbReference type="GO" id="GO:0006325">
    <property type="term" value="P:chromatin organization"/>
    <property type="evidence" value="ECO:0007669"/>
    <property type="project" value="UniProtKB-ARBA"/>
</dbReference>
<reference evidence="5 6" key="1">
    <citation type="submission" date="2020-01" db="EMBL/GenBank/DDBJ databases">
        <authorList>
            <person name="Gupta K D."/>
        </authorList>
    </citation>
    <scope>NUCLEOTIDE SEQUENCE [LARGE SCALE GENOMIC DNA]</scope>
</reference>
<feature type="compositionally biased region" description="Basic and acidic residues" evidence="3">
    <location>
        <begin position="138"/>
        <end position="155"/>
    </location>
</feature>